<dbReference type="Proteomes" id="UP000887013">
    <property type="component" value="Unassembled WGS sequence"/>
</dbReference>
<evidence type="ECO:0000313" key="3">
    <source>
        <dbReference type="Proteomes" id="UP000887013"/>
    </source>
</evidence>
<evidence type="ECO:0000313" key="2">
    <source>
        <dbReference type="EMBL" id="GFT30569.1"/>
    </source>
</evidence>
<dbReference type="EMBL" id="BMAW01012816">
    <property type="protein sequence ID" value="GFT30569.1"/>
    <property type="molecule type" value="Genomic_DNA"/>
</dbReference>
<proteinExistence type="predicted"/>
<feature type="region of interest" description="Disordered" evidence="1">
    <location>
        <begin position="27"/>
        <end position="49"/>
    </location>
</feature>
<name>A0A8X6TM84_NEPPI</name>
<protein>
    <submittedName>
        <fullName evidence="2">Uncharacterized protein</fullName>
    </submittedName>
</protein>
<gene>
    <name evidence="2" type="ORF">NPIL_199691</name>
</gene>
<keyword evidence="3" id="KW-1185">Reference proteome</keyword>
<dbReference type="AlphaFoldDB" id="A0A8X6TM84"/>
<comment type="caution">
    <text evidence="2">The sequence shown here is derived from an EMBL/GenBank/DDBJ whole genome shotgun (WGS) entry which is preliminary data.</text>
</comment>
<feature type="compositionally biased region" description="Basic and acidic residues" evidence="1">
    <location>
        <begin position="27"/>
        <end position="46"/>
    </location>
</feature>
<accession>A0A8X6TM84</accession>
<reference evidence="2" key="1">
    <citation type="submission" date="2020-08" db="EMBL/GenBank/DDBJ databases">
        <title>Multicomponent nature underlies the extraordinary mechanical properties of spider dragline silk.</title>
        <authorList>
            <person name="Kono N."/>
            <person name="Nakamura H."/>
            <person name="Mori M."/>
            <person name="Yoshida Y."/>
            <person name="Ohtoshi R."/>
            <person name="Malay A.D."/>
            <person name="Moran D.A.P."/>
            <person name="Tomita M."/>
            <person name="Numata K."/>
            <person name="Arakawa K."/>
        </authorList>
    </citation>
    <scope>NUCLEOTIDE SEQUENCE</scope>
</reference>
<organism evidence="2 3">
    <name type="scientific">Nephila pilipes</name>
    <name type="common">Giant wood spider</name>
    <name type="synonym">Nephila maculata</name>
    <dbReference type="NCBI Taxonomy" id="299642"/>
    <lineage>
        <taxon>Eukaryota</taxon>
        <taxon>Metazoa</taxon>
        <taxon>Ecdysozoa</taxon>
        <taxon>Arthropoda</taxon>
        <taxon>Chelicerata</taxon>
        <taxon>Arachnida</taxon>
        <taxon>Araneae</taxon>
        <taxon>Araneomorphae</taxon>
        <taxon>Entelegynae</taxon>
        <taxon>Araneoidea</taxon>
        <taxon>Nephilidae</taxon>
        <taxon>Nephila</taxon>
    </lineage>
</organism>
<sequence>MKGKTQKDMKLSDFRTEIGDTLYRYESRSENKNKRPRVLIDDEKRPQNPPKEYGLVCKFYPQMTYVTNVLDIKYLWIREINVNITAVESLPLGFARNVRFFFLL</sequence>
<evidence type="ECO:0000256" key="1">
    <source>
        <dbReference type="SAM" id="MobiDB-lite"/>
    </source>
</evidence>